<keyword evidence="5" id="KW-0597">Phosphoprotein</keyword>
<evidence type="ECO:0000256" key="6">
    <source>
        <dbReference type="ARBA" id="ARBA00022786"/>
    </source>
</evidence>
<dbReference type="PANTHER" id="PTHR13164">
    <property type="entry name" value="CALICYLIN BINDING PROTEIN"/>
    <property type="match status" value="1"/>
</dbReference>
<dbReference type="SUPFAM" id="SSF140106">
    <property type="entry name" value="Calcyclin-binding protein-like"/>
    <property type="match status" value="1"/>
</dbReference>
<evidence type="ECO:0000313" key="13">
    <source>
        <dbReference type="EMBL" id="CEL93999.1"/>
    </source>
</evidence>
<dbReference type="STRING" id="1169540.A0A0G4EE27"/>
<feature type="domain" description="CS" evidence="12">
    <location>
        <begin position="92"/>
        <end position="185"/>
    </location>
</feature>
<dbReference type="Pfam" id="PF04969">
    <property type="entry name" value="CS"/>
    <property type="match status" value="1"/>
</dbReference>
<dbReference type="PROSITE" id="PS51048">
    <property type="entry name" value="SGS"/>
    <property type="match status" value="1"/>
</dbReference>
<dbReference type="PANTHER" id="PTHR13164:SF3">
    <property type="entry name" value="CALCYCLIN-BINDING PROTEIN"/>
    <property type="match status" value="1"/>
</dbReference>
<dbReference type="GO" id="GO:0005737">
    <property type="term" value="C:cytoplasm"/>
    <property type="evidence" value="ECO:0007669"/>
    <property type="project" value="UniProtKB-SubCell"/>
</dbReference>
<dbReference type="Gene3D" id="2.60.40.790">
    <property type="match status" value="1"/>
</dbReference>
<evidence type="ECO:0000256" key="7">
    <source>
        <dbReference type="ARBA" id="ARBA00022990"/>
    </source>
</evidence>
<comment type="subcellular location">
    <subcellularLocation>
        <location evidence="2">Cytoplasm</location>
    </subcellularLocation>
    <subcellularLocation>
        <location evidence="1">Nucleus</location>
    </subcellularLocation>
</comment>
<keyword evidence="7" id="KW-0007">Acetylation</keyword>
<accession>A0A0G4EE27</accession>
<dbReference type="InterPro" id="IPR015120">
    <property type="entry name" value="Siah-Interact_N"/>
</dbReference>
<dbReference type="FunFam" id="2.60.40.790:FF:000040">
    <property type="entry name" value="Calcyclin binding protein"/>
    <property type="match status" value="1"/>
</dbReference>
<evidence type="ECO:0000259" key="12">
    <source>
        <dbReference type="PROSITE" id="PS51203"/>
    </source>
</evidence>
<evidence type="ECO:0000256" key="5">
    <source>
        <dbReference type="ARBA" id="ARBA00022553"/>
    </source>
</evidence>
<dbReference type="GO" id="GO:0044548">
    <property type="term" value="F:S100 protein binding"/>
    <property type="evidence" value="ECO:0007669"/>
    <property type="project" value="InterPro"/>
</dbReference>
<dbReference type="OrthoDB" id="164025at2759"/>
<evidence type="ECO:0000256" key="2">
    <source>
        <dbReference type="ARBA" id="ARBA00004496"/>
    </source>
</evidence>
<feature type="region of interest" description="Disordered" evidence="10">
    <location>
        <begin position="60"/>
        <end position="83"/>
    </location>
</feature>
<name>A0A0G4EE27_VITBC</name>
<feature type="domain" description="SGS" evidence="11">
    <location>
        <begin position="170"/>
        <end position="266"/>
    </location>
</feature>
<comment type="function">
    <text evidence="9">May be involved in calcium-dependent ubiquitination and subsequent proteasomal degradation of target proteins. Probably serves as a molecular bridge in ubiquitin E3 complexes. Participates in the ubiquitin-mediated degradation of beta-catenin (CTNNB1).</text>
</comment>
<dbReference type="GO" id="GO:0015631">
    <property type="term" value="F:tubulin binding"/>
    <property type="evidence" value="ECO:0007669"/>
    <property type="project" value="InterPro"/>
</dbReference>
<evidence type="ECO:0000256" key="8">
    <source>
        <dbReference type="ARBA" id="ARBA00023242"/>
    </source>
</evidence>
<dbReference type="OMA" id="GVHQNVQ"/>
<dbReference type="EMBL" id="CDMY01000201">
    <property type="protein sequence ID" value="CEL93999.1"/>
    <property type="molecule type" value="Genomic_DNA"/>
</dbReference>
<dbReference type="InterPro" id="IPR052289">
    <property type="entry name" value="Calcyclin-binding_UBL-bridge"/>
</dbReference>
<dbReference type="FunCoup" id="A0A0G4EE27">
    <property type="interactions" value="368"/>
</dbReference>
<dbReference type="CDD" id="cd06468">
    <property type="entry name" value="p23_CacyBP"/>
    <property type="match status" value="1"/>
</dbReference>
<dbReference type="Pfam" id="PF09032">
    <property type="entry name" value="Siah-Interact_N"/>
    <property type="match status" value="1"/>
</dbReference>
<feature type="compositionally biased region" description="Polar residues" evidence="10">
    <location>
        <begin position="1"/>
        <end position="10"/>
    </location>
</feature>
<dbReference type="AlphaFoldDB" id="A0A0G4EE27"/>
<dbReference type="InterPro" id="IPR037201">
    <property type="entry name" value="CacyBP_N"/>
</dbReference>
<feature type="compositionally biased region" description="Polar residues" evidence="10">
    <location>
        <begin position="70"/>
        <end position="79"/>
    </location>
</feature>
<keyword evidence="4" id="KW-0963">Cytoplasm</keyword>
<sequence length="273" mass="30501">MESSVATNGVHSDKQHETAEDTLRLDLDELRELRKAATRPAVQDLLDKRIASLGEQIKRLAESRMPQPVPTDSKTSHATADTPKVEGQVRFSSIQTYGWDQDGSDVKLYIDLPGVHEIPSENVRMAFHEESIDLQVVGLKGKNHRLTVRRLSKPINVSKCTYKVKKNAVHITLKKRESGWWEQIHWKENKLSSMSKNKDMGADPNASIMNLMKDLYQEGDDDMKRMIAKCWTETQEKKTAGLDPSSLGGMGGMGGLGGMGGMGMDFDKDMDDL</sequence>
<dbReference type="PROSITE" id="PS51203">
    <property type="entry name" value="CS"/>
    <property type="match status" value="1"/>
</dbReference>
<dbReference type="InterPro" id="IPR007699">
    <property type="entry name" value="SGS_dom"/>
</dbReference>
<keyword evidence="8" id="KW-0539">Nucleus</keyword>
<evidence type="ECO:0000256" key="9">
    <source>
        <dbReference type="ARBA" id="ARBA00025145"/>
    </source>
</evidence>
<proteinExistence type="predicted"/>
<dbReference type="GO" id="GO:0005634">
    <property type="term" value="C:nucleus"/>
    <property type="evidence" value="ECO:0007669"/>
    <property type="project" value="UniProtKB-SubCell"/>
</dbReference>
<feature type="compositionally biased region" description="Basic and acidic residues" evidence="10">
    <location>
        <begin position="11"/>
        <end position="22"/>
    </location>
</feature>
<organism evidence="13 14">
    <name type="scientific">Vitrella brassicaformis (strain CCMP3155)</name>
    <dbReference type="NCBI Taxonomy" id="1169540"/>
    <lineage>
        <taxon>Eukaryota</taxon>
        <taxon>Sar</taxon>
        <taxon>Alveolata</taxon>
        <taxon>Colpodellida</taxon>
        <taxon>Vitrellaceae</taxon>
        <taxon>Vitrella</taxon>
    </lineage>
</organism>
<reference evidence="13 14" key="1">
    <citation type="submission" date="2014-11" db="EMBL/GenBank/DDBJ databases">
        <authorList>
            <person name="Zhu J."/>
            <person name="Qi W."/>
            <person name="Song R."/>
        </authorList>
    </citation>
    <scope>NUCLEOTIDE SEQUENCE [LARGE SCALE GENOMIC DNA]</scope>
</reference>
<dbReference type="VEuPathDB" id="CryptoDB:Vbra_20344"/>
<feature type="region of interest" description="Disordered" evidence="10">
    <location>
        <begin position="1"/>
        <end position="22"/>
    </location>
</feature>
<evidence type="ECO:0000313" key="14">
    <source>
        <dbReference type="Proteomes" id="UP000041254"/>
    </source>
</evidence>
<evidence type="ECO:0000256" key="4">
    <source>
        <dbReference type="ARBA" id="ARBA00022490"/>
    </source>
</evidence>
<evidence type="ECO:0000256" key="10">
    <source>
        <dbReference type="SAM" id="MobiDB-lite"/>
    </source>
</evidence>
<dbReference type="Proteomes" id="UP000041254">
    <property type="component" value="Unassembled WGS sequence"/>
</dbReference>
<evidence type="ECO:0000256" key="3">
    <source>
        <dbReference type="ARBA" id="ARBA00015702"/>
    </source>
</evidence>
<dbReference type="InterPro" id="IPR008978">
    <property type="entry name" value="HSP20-like_chaperone"/>
</dbReference>
<gene>
    <name evidence="13" type="ORF">Vbra_20344</name>
</gene>
<evidence type="ECO:0000259" key="11">
    <source>
        <dbReference type="PROSITE" id="PS51048"/>
    </source>
</evidence>
<dbReference type="PhylomeDB" id="A0A0G4EE27"/>
<dbReference type="InterPro" id="IPR037893">
    <property type="entry name" value="CS_CacyBP"/>
</dbReference>
<evidence type="ECO:0000256" key="1">
    <source>
        <dbReference type="ARBA" id="ARBA00004123"/>
    </source>
</evidence>
<dbReference type="InParanoid" id="A0A0G4EE27"/>
<keyword evidence="14" id="KW-1185">Reference proteome</keyword>
<protein>
    <recommendedName>
        <fullName evidence="3">Calcyclin-binding protein</fullName>
    </recommendedName>
</protein>
<keyword evidence="6" id="KW-0833">Ubl conjugation pathway</keyword>
<dbReference type="SUPFAM" id="SSF49764">
    <property type="entry name" value="HSP20-like chaperones"/>
    <property type="match status" value="1"/>
</dbReference>
<dbReference type="InterPro" id="IPR007052">
    <property type="entry name" value="CS_dom"/>
</dbReference>
<dbReference type="GO" id="GO:0031625">
    <property type="term" value="F:ubiquitin protein ligase binding"/>
    <property type="evidence" value="ECO:0007669"/>
    <property type="project" value="InterPro"/>
</dbReference>